<protein>
    <submittedName>
        <fullName evidence="1">Uncharacterized protein</fullName>
    </submittedName>
</protein>
<dbReference type="EMBL" id="JACHJK010000003">
    <property type="protein sequence ID" value="MBB5926636.1"/>
    <property type="molecule type" value="Genomic_DNA"/>
</dbReference>
<dbReference type="AlphaFoldDB" id="A0A7W9PRR0"/>
<reference evidence="1 2" key="1">
    <citation type="submission" date="2020-08" db="EMBL/GenBank/DDBJ databases">
        <title>Genomic Encyclopedia of Type Strains, Phase III (KMG-III): the genomes of soil and plant-associated and newly described type strains.</title>
        <authorList>
            <person name="Whitman W."/>
        </authorList>
    </citation>
    <scope>NUCLEOTIDE SEQUENCE [LARGE SCALE GENOMIC DNA]</scope>
    <source>
        <strain evidence="1 2">CECT 3313</strain>
    </source>
</reference>
<evidence type="ECO:0000313" key="2">
    <source>
        <dbReference type="Proteomes" id="UP000585836"/>
    </source>
</evidence>
<accession>A0A7W9PRR0</accession>
<sequence length="61" mass="5994">MGGHPEKFADASFLYSASATAGRGSNVQSMDCGDDYQCTAVAGYDSPTGNGSPNGLSASGG</sequence>
<dbReference type="RefSeq" id="WP_184963477.1">
    <property type="nucleotide sequence ID" value="NZ_BAAAWF010000034.1"/>
</dbReference>
<comment type="caution">
    <text evidence="1">The sequence shown here is derived from an EMBL/GenBank/DDBJ whole genome shotgun (WGS) entry which is preliminary data.</text>
</comment>
<evidence type="ECO:0000313" key="1">
    <source>
        <dbReference type="EMBL" id="MBB5926636.1"/>
    </source>
</evidence>
<organism evidence="1 2">
    <name type="scientific">Streptomyces echinatus</name>
    <dbReference type="NCBI Taxonomy" id="67293"/>
    <lineage>
        <taxon>Bacteria</taxon>
        <taxon>Bacillati</taxon>
        <taxon>Actinomycetota</taxon>
        <taxon>Actinomycetes</taxon>
        <taxon>Kitasatosporales</taxon>
        <taxon>Streptomycetaceae</taxon>
        <taxon>Streptomyces</taxon>
    </lineage>
</organism>
<keyword evidence="2" id="KW-1185">Reference proteome</keyword>
<dbReference type="Proteomes" id="UP000585836">
    <property type="component" value="Unassembled WGS sequence"/>
</dbReference>
<gene>
    <name evidence="1" type="ORF">FHS34_002092</name>
</gene>
<proteinExistence type="predicted"/>
<name>A0A7W9PRR0_9ACTN</name>